<organism evidence="6 7">
    <name type="scientific">Nocardia suismassiliense</name>
    <dbReference type="NCBI Taxonomy" id="2077092"/>
    <lineage>
        <taxon>Bacteria</taxon>
        <taxon>Bacillati</taxon>
        <taxon>Actinomycetota</taxon>
        <taxon>Actinomycetes</taxon>
        <taxon>Mycobacteriales</taxon>
        <taxon>Nocardiaceae</taxon>
        <taxon>Nocardia</taxon>
    </lineage>
</organism>
<evidence type="ECO:0000256" key="1">
    <source>
        <dbReference type="ARBA" id="ARBA00023015"/>
    </source>
</evidence>
<dbReference type="InterPro" id="IPR036271">
    <property type="entry name" value="Tet_transcr_reg_TetR-rel_C_sf"/>
</dbReference>
<dbReference type="InterPro" id="IPR001647">
    <property type="entry name" value="HTH_TetR"/>
</dbReference>
<protein>
    <submittedName>
        <fullName evidence="6">TetR/AcrR family transcriptional regulator</fullName>
    </submittedName>
</protein>
<dbReference type="InterPro" id="IPR050109">
    <property type="entry name" value="HTH-type_TetR-like_transc_reg"/>
</dbReference>
<evidence type="ECO:0000259" key="5">
    <source>
        <dbReference type="PROSITE" id="PS50977"/>
    </source>
</evidence>
<sequence>MEADVACGICKNALTQPARGRKRRYCSRACQARAYRARRNEVTPTPRATRPAKLTTIGILRAAVDLADREGIDGLSMRRLASELGAATAGIYRHFADREALLAGMAELVLAEIHQPGTEPGDWRSRLTHEAHEEWQLYQRHPWMLPILARMRPPIGPALLDILERSFAALDQRGLSRDAMLAMYLAFSGLVQGLSLLTSSERTDRLRAAEPAELPADITELLDPAVRPVLHRLFGDGPPGPDLDLDAILDTGLGLLLDGIAIRLPSNLSP</sequence>
<dbReference type="PANTHER" id="PTHR30055">
    <property type="entry name" value="HTH-TYPE TRANSCRIPTIONAL REGULATOR RUTR"/>
    <property type="match status" value="1"/>
</dbReference>
<name>A0ABW6QUD2_9NOCA</name>
<dbReference type="Pfam" id="PF02909">
    <property type="entry name" value="TetR_C_1"/>
    <property type="match status" value="1"/>
</dbReference>
<evidence type="ECO:0000313" key="7">
    <source>
        <dbReference type="Proteomes" id="UP001601948"/>
    </source>
</evidence>
<feature type="domain" description="HTH tetR-type" evidence="5">
    <location>
        <begin position="53"/>
        <end position="113"/>
    </location>
</feature>
<dbReference type="Proteomes" id="UP001601948">
    <property type="component" value="Unassembled WGS sequence"/>
</dbReference>
<gene>
    <name evidence="6" type="ORF">ACFYV7_17145</name>
</gene>
<dbReference type="EMBL" id="JBIAPI010000003">
    <property type="protein sequence ID" value="MFF3224524.1"/>
    <property type="molecule type" value="Genomic_DNA"/>
</dbReference>
<dbReference type="InterPro" id="IPR004111">
    <property type="entry name" value="Repressor_TetR_C"/>
</dbReference>
<evidence type="ECO:0000313" key="6">
    <source>
        <dbReference type="EMBL" id="MFF3224524.1"/>
    </source>
</evidence>
<dbReference type="Gene3D" id="1.10.357.10">
    <property type="entry name" value="Tetracycline Repressor, domain 2"/>
    <property type="match status" value="1"/>
</dbReference>
<evidence type="ECO:0000256" key="2">
    <source>
        <dbReference type="ARBA" id="ARBA00023125"/>
    </source>
</evidence>
<dbReference type="PROSITE" id="PS50977">
    <property type="entry name" value="HTH_TETR_2"/>
    <property type="match status" value="1"/>
</dbReference>
<keyword evidence="2 4" id="KW-0238">DNA-binding</keyword>
<dbReference type="RefSeq" id="WP_387718340.1">
    <property type="nucleotide sequence ID" value="NZ_JBIAPI010000003.1"/>
</dbReference>
<comment type="caution">
    <text evidence="6">The sequence shown here is derived from an EMBL/GenBank/DDBJ whole genome shotgun (WGS) entry which is preliminary data.</text>
</comment>
<dbReference type="SUPFAM" id="SSF48498">
    <property type="entry name" value="Tetracyclin repressor-like, C-terminal domain"/>
    <property type="match status" value="1"/>
</dbReference>
<proteinExistence type="predicted"/>
<keyword evidence="3" id="KW-0804">Transcription</keyword>
<evidence type="ECO:0000256" key="3">
    <source>
        <dbReference type="ARBA" id="ARBA00023163"/>
    </source>
</evidence>
<dbReference type="Gene3D" id="1.10.10.60">
    <property type="entry name" value="Homeodomain-like"/>
    <property type="match status" value="1"/>
</dbReference>
<reference evidence="6 7" key="1">
    <citation type="submission" date="2024-10" db="EMBL/GenBank/DDBJ databases">
        <title>The Natural Products Discovery Center: Release of the First 8490 Sequenced Strains for Exploring Actinobacteria Biosynthetic Diversity.</title>
        <authorList>
            <person name="Kalkreuter E."/>
            <person name="Kautsar S.A."/>
            <person name="Yang D."/>
            <person name="Bader C.D."/>
            <person name="Teijaro C.N."/>
            <person name="Fluegel L."/>
            <person name="Davis C.M."/>
            <person name="Simpson J.R."/>
            <person name="Lauterbach L."/>
            <person name="Steele A.D."/>
            <person name="Gui C."/>
            <person name="Meng S."/>
            <person name="Li G."/>
            <person name="Viehrig K."/>
            <person name="Ye F."/>
            <person name="Su P."/>
            <person name="Kiefer A.F."/>
            <person name="Nichols A."/>
            <person name="Cepeda A.J."/>
            <person name="Yan W."/>
            <person name="Fan B."/>
            <person name="Jiang Y."/>
            <person name="Adhikari A."/>
            <person name="Zheng C.-J."/>
            <person name="Schuster L."/>
            <person name="Cowan T.M."/>
            <person name="Smanski M.J."/>
            <person name="Chevrette M.G."/>
            <person name="De Carvalho L.P.S."/>
            <person name="Shen B."/>
        </authorList>
    </citation>
    <scope>NUCLEOTIDE SEQUENCE [LARGE SCALE GENOMIC DNA]</scope>
    <source>
        <strain evidence="6 7">NPDC003040</strain>
    </source>
</reference>
<dbReference type="SUPFAM" id="SSF46689">
    <property type="entry name" value="Homeodomain-like"/>
    <property type="match status" value="1"/>
</dbReference>
<dbReference type="PRINTS" id="PR00455">
    <property type="entry name" value="HTHTETR"/>
</dbReference>
<feature type="DNA-binding region" description="H-T-H motif" evidence="4">
    <location>
        <begin position="76"/>
        <end position="95"/>
    </location>
</feature>
<evidence type="ECO:0000256" key="4">
    <source>
        <dbReference type="PROSITE-ProRule" id="PRU00335"/>
    </source>
</evidence>
<keyword evidence="7" id="KW-1185">Reference proteome</keyword>
<accession>A0ABW6QUD2</accession>
<dbReference type="InterPro" id="IPR009057">
    <property type="entry name" value="Homeodomain-like_sf"/>
</dbReference>
<dbReference type="Pfam" id="PF00440">
    <property type="entry name" value="TetR_N"/>
    <property type="match status" value="1"/>
</dbReference>
<keyword evidence="1" id="KW-0805">Transcription regulation</keyword>
<dbReference type="PANTHER" id="PTHR30055:SF151">
    <property type="entry name" value="TRANSCRIPTIONAL REGULATORY PROTEIN"/>
    <property type="match status" value="1"/>
</dbReference>